<evidence type="ECO:0000256" key="2">
    <source>
        <dbReference type="ARBA" id="ARBA00007787"/>
    </source>
</evidence>
<feature type="domain" description="Thioredoxin-like fold" evidence="8">
    <location>
        <begin position="164"/>
        <end position="323"/>
    </location>
</feature>
<keyword evidence="7" id="KW-1133">Transmembrane helix</keyword>
<dbReference type="Gene3D" id="2.60.40.10">
    <property type="entry name" value="Immunoglobulins"/>
    <property type="match status" value="1"/>
</dbReference>
<protein>
    <submittedName>
        <fullName evidence="9">Thioredoxin domain-containing protein</fullName>
    </submittedName>
</protein>
<keyword evidence="7" id="KW-0472">Membrane</keyword>
<dbReference type="EMBL" id="DUFG01000033">
    <property type="protein sequence ID" value="HIH08969.1"/>
    <property type="molecule type" value="Genomic_DNA"/>
</dbReference>
<evidence type="ECO:0000313" key="10">
    <source>
        <dbReference type="Proteomes" id="UP000577419"/>
    </source>
</evidence>
<dbReference type="AlphaFoldDB" id="A0A7J4IXJ0"/>
<keyword evidence="7" id="KW-0812">Transmembrane</keyword>
<comment type="caution">
    <text evidence="9">The sequence shown here is derived from an EMBL/GenBank/DDBJ whole genome shotgun (WGS) entry which is preliminary data.</text>
</comment>
<feature type="transmembrane region" description="Helical" evidence="7">
    <location>
        <begin position="1009"/>
        <end position="1037"/>
    </location>
</feature>
<accession>A0A7J4IXJ0</accession>
<dbReference type="Proteomes" id="UP000577419">
    <property type="component" value="Unassembled WGS sequence"/>
</dbReference>
<organism evidence="9 10">
    <name type="scientific">Candidatus Iainarchaeum sp</name>
    <dbReference type="NCBI Taxonomy" id="3101447"/>
    <lineage>
        <taxon>Archaea</taxon>
        <taxon>Candidatus Iainarchaeota</taxon>
        <taxon>Candidatus Iainarchaeia</taxon>
        <taxon>Candidatus Iainarchaeales</taxon>
        <taxon>Candidatus Iainarchaeaceae</taxon>
        <taxon>Candidatus Iainarchaeum</taxon>
    </lineage>
</organism>
<dbReference type="InterPro" id="IPR012336">
    <property type="entry name" value="Thioredoxin-like_fold"/>
</dbReference>
<evidence type="ECO:0000256" key="5">
    <source>
        <dbReference type="ARBA" id="ARBA00023157"/>
    </source>
</evidence>
<keyword evidence="5" id="KW-1015">Disulfide bond</keyword>
<evidence type="ECO:0000256" key="4">
    <source>
        <dbReference type="ARBA" id="ARBA00023002"/>
    </source>
</evidence>
<proteinExistence type="inferred from homology"/>
<sequence>MSKSFIFGLIFLFLASFAYADSVTLTGPGYVTLIETICEDFHPGQSIDCEGTSVIYIPADYNKVTLERVWFDDDGFVEINGTRVFNDPNTGNCSVNPYPEFPLNANVDITSYVHEGYNTVHAKGIDNCTFPNNYQGDFSYVYVQIRIDFENAPQPVTPQDQLSEPRTGGSNAPVTIEAYLGFQDPFSGKYFTETHDQILSKYGSDVQIIFRNFPLSFHSNAEGAAIAGECAHSQGKFWQYAEILFNNQSNLSNSALKQYASQAGLNENSFNACLDSKQYLPEVLDDLRNGENRDISGTPTFFINGQKLVGAQPFSVFENIIDEELGNNNGSNDAPSISNLPDREIEENSGYSDRLVDLWNYASDAEDSDSELSFSIVSQSSTGLIDCLIVGNRYFECFAPDRDETGTSSIVIEAEDSGGKIDSDSFDVTVFPEDELIQAPRISKLPDKVIEENDGFQERLIDLWDYASDDEDSDSELDFRVSNQTNSSLVDCFISDNRHLECDAPRRNSTGTNLVTVVVEDTDGLEDFETARMIVERSSNGFCSDIDVETRTVFVDEEDVETADFSIRNNSGQDFFIDDVDVFESEREFDVSLVSHDTIARSDDSADLKVRVESNSVSRTEEGFGKIKVSGEFEDGRSCSFDSVGTESFRVVVENVSGGSAVCGNIKIDSFDFSLRENRTETKEIIIRNRSSKDFFVDNVQVSEDSTYLSASVRNEPTKISAFGSAKVEVRFESRAVPSRRTANVTLKVDGSFEDGKSCGFNDIKLTDRITILNTGDAVEADDIEVNVSPASISLEPGRLKKITVGVENNSNSSECFDLSVSSNSASIEASLEDSEFCLSRDNDKEIELTVKALSSARPGNYTVTFKAEGDFPAIINLVKVNVLGEEPRPAEPELEVFGLPQVVELSSSQSKQFSFSIKNNSSSIMTNVVVSIANLPEKVAFEPIVRQQLGARETINVTGTINAAGAEEQDFTALLEVESDQARAVEAFKVSVEAPADEGEEPGLISGLLGLAGSVGLGIILLIILIIVIAIIVALVRK</sequence>
<keyword evidence="3" id="KW-0732">Signal</keyword>
<dbReference type="InterPro" id="IPR013783">
    <property type="entry name" value="Ig-like_fold"/>
</dbReference>
<dbReference type="InterPro" id="IPR036249">
    <property type="entry name" value="Thioredoxin-like_sf"/>
</dbReference>
<keyword evidence="6" id="KW-0676">Redox-active center</keyword>
<comment type="similarity">
    <text evidence="1">Belongs to the thioredoxin family. DsbA subfamily.</text>
</comment>
<reference evidence="10" key="1">
    <citation type="journal article" date="2020" name="bioRxiv">
        <title>A rank-normalized archaeal taxonomy based on genome phylogeny resolves widespread incomplete and uneven classifications.</title>
        <authorList>
            <person name="Rinke C."/>
            <person name="Chuvochina M."/>
            <person name="Mussig A.J."/>
            <person name="Chaumeil P.-A."/>
            <person name="Waite D.W."/>
            <person name="Whitman W.B."/>
            <person name="Parks D.H."/>
            <person name="Hugenholtz P."/>
        </authorList>
    </citation>
    <scope>NUCLEOTIDE SEQUENCE [LARGE SCALE GENOMIC DNA]</scope>
</reference>
<keyword evidence="4" id="KW-0560">Oxidoreductase</keyword>
<evidence type="ECO:0000256" key="7">
    <source>
        <dbReference type="SAM" id="Phobius"/>
    </source>
</evidence>
<gene>
    <name evidence="9" type="ORF">HA237_06450</name>
</gene>
<name>A0A7J4IXJ0_9ARCH</name>
<dbReference type="PANTHER" id="PTHR13887">
    <property type="entry name" value="GLUTATHIONE S-TRANSFERASE KAPPA"/>
    <property type="match status" value="1"/>
</dbReference>
<dbReference type="Pfam" id="PF13462">
    <property type="entry name" value="Thioredoxin_4"/>
    <property type="match status" value="1"/>
</dbReference>
<evidence type="ECO:0000256" key="6">
    <source>
        <dbReference type="ARBA" id="ARBA00023284"/>
    </source>
</evidence>
<evidence type="ECO:0000313" key="9">
    <source>
        <dbReference type="EMBL" id="HIH08969.1"/>
    </source>
</evidence>
<dbReference type="SUPFAM" id="SSF52833">
    <property type="entry name" value="Thioredoxin-like"/>
    <property type="match status" value="1"/>
</dbReference>
<dbReference type="GO" id="GO:0016491">
    <property type="term" value="F:oxidoreductase activity"/>
    <property type="evidence" value="ECO:0007669"/>
    <property type="project" value="UniProtKB-KW"/>
</dbReference>
<comment type="similarity">
    <text evidence="2">Belongs to the glutaredoxin family.</text>
</comment>
<dbReference type="PANTHER" id="PTHR13887:SF14">
    <property type="entry name" value="DISULFIDE BOND FORMATION PROTEIN D"/>
    <property type="match status" value="1"/>
</dbReference>
<evidence type="ECO:0000259" key="8">
    <source>
        <dbReference type="Pfam" id="PF13462"/>
    </source>
</evidence>
<evidence type="ECO:0000256" key="1">
    <source>
        <dbReference type="ARBA" id="ARBA00005791"/>
    </source>
</evidence>
<evidence type="ECO:0000256" key="3">
    <source>
        <dbReference type="ARBA" id="ARBA00022729"/>
    </source>
</evidence>
<dbReference type="Gene3D" id="3.40.30.10">
    <property type="entry name" value="Glutaredoxin"/>
    <property type="match status" value="1"/>
</dbReference>